<evidence type="ECO:0000259" key="3">
    <source>
        <dbReference type="PROSITE" id="PS51724"/>
    </source>
</evidence>
<dbReference type="Gene3D" id="3.40.50.300">
    <property type="entry name" value="P-loop containing nucleotide triphosphate hydrolases"/>
    <property type="match status" value="1"/>
</dbReference>
<dbReference type="EMBL" id="RBUT01000062">
    <property type="protein sequence ID" value="RMV49509.1"/>
    <property type="molecule type" value="Genomic_DNA"/>
</dbReference>
<evidence type="ECO:0000256" key="1">
    <source>
        <dbReference type="SAM" id="MobiDB-lite"/>
    </source>
</evidence>
<dbReference type="Pfam" id="PF13401">
    <property type="entry name" value="AAA_22"/>
    <property type="match status" value="1"/>
</dbReference>
<organism evidence="4 5">
    <name type="scientific">Pseudomonas syringae pv. helianthi</name>
    <dbReference type="NCBI Taxonomy" id="251654"/>
    <lineage>
        <taxon>Bacteria</taxon>
        <taxon>Pseudomonadati</taxon>
        <taxon>Pseudomonadota</taxon>
        <taxon>Gammaproteobacteria</taxon>
        <taxon>Pseudomonadales</taxon>
        <taxon>Pseudomonadaceae</taxon>
        <taxon>Pseudomonas</taxon>
    </lineage>
</organism>
<evidence type="ECO:0000313" key="4">
    <source>
        <dbReference type="EMBL" id="RMV49509.1"/>
    </source>
</evidence>
<dbReference type="SUPFAM" id="SSF52540">
    <property type="entry name" value="P-loop containing nucleoside triphosphate hydrolases"/>
    <property type="match status" value="1"/>
</dbReference>
<protein>
    <recommendedName>
        <fullName evidence="3">SPOR domain-containing protein</fullName>
    </recommendedName>
</protein>
<feature type="compositionally biased region" description="Polar residues" evidence="1">
    <location>
        <begin position="391"/>
        <end position="406"/>
    </location>
</feature>
<evidence type="ECO:0000256" key="2">
    <source>
        <dbReference type="SAM" id="Phobius"/>
    </source>
</evidence>
<dbReference type="InterPro" id="IPR036680">
    <property type="entry name" value="SPOR-like_sf"/>
</dbReference>
<keyword evidence="2" id="KW-0472">Membrane</keyword>
<feature type="compositionally biased region" description="Low complexity" evidence="1">
    <location>
        <begin position="435"/>
        <end position="456"/>
    </location>
</feature>
<name>A0A3M4RYN6_9PSED</name>
<feature type="transmembrane region" description="Helical" evidence="2">
    <location>
        <begin position="329"/>
        <end position="347"/>
    </location>
</feature>
<gene>
    <name evidence="4" type="ORF">ALP10_04974</name>
</gene>
<dbReference type="GO" id="GO:0042834">
    <property type="term" value="F:peptidoglycan binding"/>
    <property type="evidence" value="ECO:0007669"/>
    <property type="project" value="InterPro"/>
</dbReference>
<dbReference type="Pfam" id="PF05036">
    <property type="entry name" value="SPOR"/>
    <property type="match status" value="1"/>
</dbReference>
<dbReference type="GO" id="GO:0016887">
    <property type="term" value="F:ATP hydrolysis activity"/>
    <property type="evidence" value="ECO:0007669"/>
    <property type="project" value="InterPro"/>
</dbReference>
<dbReference type="PROSITE" id="PS51724">
    <property type="entry name" value="SPOR"/>
    <property type="match status" value="1"/>
</dbReference>
<feature type="region of interest" description="Disordered" evidence="1">
    <location>
        <begin position="370"/>
        <end position="500"/>
    </location>
</feature>
<dbReference type="Gene3D" id="3.30.70.1070">
    <property type="entry name" value="Sporulation related repeat"/>
    <property type="match status" value="1"/>
</dbReference>
<dbReference type="AlphaFoldDB" id="A0A3M4RYN6"/>
<feature type="domain" description="SPOR" evidence="3">
    <location>
        <begin position="513"/>
        <end position="589"/>
    </location>
</feature>
<dbReference type="PANTHER" id="PTHR35894:SF7">
    <property type="entry name" value="GENERAL SECRETION PATHWAY PROTEIN A-RELATED"/>
    <property type="match status" value="1"/>
</dbReference>
<dbReference type="InterPro" id="IPR007730">
    <property type="entry name" value="SPOR-like_dom"/>
</dbReference>
<accession>A0A3M4RYN6</accession>
<sequence length="601" mass="63103">MSSNTWRSTRKSSTVACVWCCCAGWVKRLSRTIIQKKYYRPPWLRTIAPWWISLEVNGKPMTSLHADEAFLGHYQLSHDPFAARVPGFKFFPAQRKPVLGQLHHLARYSQLLLAVTGPQGSGKTLLRQALVASTNKQSVQSVVISARGAGDAAGVLQQVAEALSVAQAEMQSILSQVVQLGLTGQEVYLLVDDAEQLGDSALEALLGLAAGTPEGRPHVFLFGEPSLLDRLDQMCADLQGDVEGERFHVIELQPYTEEETREYLAQRLEGAGQGIALFTADQITDIHEQSDGWPGAINQVARDSMIEAMIASRSAVKRPSVGFNMPKKHVLALGAVVIVAVAAAVLIPGRGDKTGTPANAPASAQAQLPLGEGKPTAQQSNNGSPAIEFAGNSQPMPLPMNGNSQPVMRGPLAEAAASSDSDEDAVPTGSPAQPPTVTTTAPPAGVPAGQAAAQTPRSSIPAPTPAPAPAAKPAPAPAQVATAKPAPAPAAKPAEKPAAAAAKPAAGSNWYSSQAPGHYVVQILGTSSEATAQAYIAEQGGEYRYFKKTLQGKPLYVITYGNFPDRAAALAAIKVLPAKVQAGKPWPRTVASVQQELGATR</sequence>
<keyword evidence="2" id="KW-0812">Transmembrane</keyword>
<dbReference type="InterPro" id="IPR027417">
    <property type="entry name" value="P-loop_NTPase"/>
</dbReference>
<dbReference type="PANTHER" id="PTHR35894">
    <property type="entry name" value="GENERAL SECRETION PATHWAY PROTEIN A-RELATED"/>
    <property type="match status" value="1"/>
</dbReference>
<feature type="compositionally biased region" description="Low complexity" evidence="1">
    <location>
        <begin position="477"/>
        <end position="500"/>
    </location>
</feature>
<dbReference type="Proteomes" id="UP000279173">
    <property type="component" value="Unassembled WGS sequence"/>
</dbReference>
<keyword evidence="2" id="KW-1133">Transmembrane helix</keyword>
<dbReference type="InterPro" id="IPR052026">
    <property type="entry name" value="ExeA_AAA_ATPase_DNA-bind"/>
</dbReference>
<evidence type="ECO:0000313" key="5">
    <source>
        <dbReference type="Proteomes" id="UP000279173"/>
    </source>
</evidence>
<feature type="compositionally biased region" description="Pro residues" evidence="1">
    <location>
        <begin position="462"/>
        <end position="476"/>
    </location>
</feature>
<reference evidence="4 5" key="1">
    <citation type="submission" date="2018-08" db="EMBL/GenBank/DDBJ databases">
        <title>Recombination of ecologically and evolutionarily significant loci maintains genetic cohesion in the Pseudomonas syringae species complex.</title>
        <authorList>
            <person name="Dillon M."/>
            <person name="Thakur S."/>
            <person name="Almeida R.N.D."/>
            <person name="Weir B.S."/>
            <person name="Guttman D.S."/>
        </authorList>
    </citation>
    <scope>NUCLEOTIDE SEQUENCE [LARGE SCALE GENOMIC DNA]</scope>
    <source>
        <strain evidence="4 5">ICMP 3263</strain>
    </source>
</reference>
<dbReference type="InterPro" id="IPR049945">
    <property type="entry name" value="AAA_22"/>
</dbReference>
<comment type="caution">
    <text evidence="4">The sequence shown here is derived from an EMBL/GenBank/DDBJ whole genome shotgun (WGS) entry which is preliminary data.</text>
</comment>
<proteinExistence type="predicted"/>